<dbReference type="AlphaFoldDB" id="A0AAN6WL48"/>
<protein>
    <submittedName>
        <fullName evidence="2">Uncharacterized protein</fullName>
    </submittedName>
</protein>
<dbReference type="EMBL" id="MU864562">
    <property type="protein sequence ID" value="KAK4183271.1"/>
    <property type="molecule type" value="Genomic_DNA"/>
</dbReference>
<feature type="region of interest" description="Disordered" evidence="1">
    <location>
        <begin position="534"/>
        <end position="556"/>
    </location>
</feature>
<feature type="region of interest" description="Disordered" evidence="1">
    <location>
        <begin position="609"/>
        <end position="643"/>
    </location>
</feature>
<comment type="caution">
    <text evidence="2">The sequence shown here is derived from an EMBL/GenBank/DDBJ whole genome shotgun (WGS) entry which is preliminary data.</text>
</comment>
<evidence type="ECO:0000313" key="2">
    <source>
        <dbReference type="EMBL" id="KAK4183271.1"/>
    </source>
</evidence>
<dbReference type="Proteomes" id="UP001302126">
    <property type="component" value="Unassembled WGS sequence"/>
</dbReference>
<proteinExistence type="predicted"/>
<keyword evidence="3" id="KW-1185">Reference proteome</keyword>
<reference evidence="2" key="2">
    <citation type="submission" date="2023-05" db="EMBL/GenBank/DDBJ databases">
        <authorList>
            <consortium name="Lawrence Berkeley National Laboratory"/>
            <person name="Steindorff A."/>
            <person name="Hensen N."/>
            <person name="Bonometti L."/>
            <person name="Westerberg I."/>
            <person name="Brannstrom I.O."/>
            <person name="Guillou S."/>
            <person name="Cros-Aarteil S."/>
            <person name="Calhoun S."/>
            <person name="Haridas S."/>
            <person name="Kuo A."/>
            <person name="Mondo S."/>
            <person name="Pangilinan J."/>
            <person name="Riley R."/>
            <person name="Labutti K."/>
            <person name="Andreopoulos B."/>
            <person name="Lipzen A."/>
            <person name="Chen C."/>
            <person name="Yanf M."/>
            <person name="Daum C."/>
            <person name="Ng V."/>
            <person name="Clum A."/>
            <person name="Ohm R."/>
            <person name="Martin F."/>
            <person name="Silar P."/>
            <person name="Natvig D."/>
            <person name="Lalanne C."/>
            <person name="Gautier V."/>
            <person name="Ament-Velasquez S.L."/>
            <person name="Kruys A."/>
            <person name="Hutchinson M.I."/>
            <person name="Powell A.J."/>
            <person name="Barry K."/>
            <person name="Miller A.N."/>
            <person name="Grigoriev I.V."/>
            <person name="Debuchy R."/>
            <person name="Gladieux P."/>
            <person name="Thoren M.H."/>
            <person name="Johannesson H."/>
        </authorList>
    </citation>
    <scope>NUCLEOTIDE SEQUENCE</scope>
    <source>
        <strain evidence="2">PSN309</strain>
    </source>
</reference>
<organism evidence="2 3">
    <name type="scientific">Podospora australis</name>
    <dbReference type="NCBI Taxonomy" id="1536484"/>
    <lineage>
        <taxon>Eukaryota</taxon>
        <taxon>Fungi</taxon>
        <taxon>Dikarya</taxon>
        <taxon>Ascomycota</taxon>
        <taxon>Pezizomycotina</taxon>
        <taxon>Sordariomycetes</taxon>
        <taxon>Sordariomycetidae</taxon>
        <taxon>Sordariales</taxon>
        <taxon>Podosporaceae</taxon>
        <taxon>Podospora</taxon>
    </lineage>
</organism>
<reference evidence="2" key="1">
    <citation type="journal article" date="2023" name="Mol. Phylogenet. Evol.">
        <title>Genome-scale phylogeny and comparative genomics of the fungal order Sordariales.</title>
        <authorList>
            <person name="Hensen N."/>
            <person name="Bonometti L."/>
            <person name="Westerberg I."/>
            <person name="Brannstrom I.O."/>
            <person name="Guillou S."/>
            <person name="Cros-Aarteil S."/>
            <person name="Calhoun S."/>
            <person name="Haridas S."/>
            <person name="Kuo A."/>
            <person name="Mondo S."/>
            <person name="Pangilinan J."/>
            <person name="Riley R."/>
            <person name="LaButti K."/>
            <person name="Andreopoulos B."/>
            <person name="Lipzen A."/>
            <person name="Chen C."/>
            <person name="Yan M."/>
            <person name="Daum C."/>
            <person name="Ng V."/>
            <person name="Clum A."/>
            <person name="Steindorff A."/>
            <person name="Ohm R.A."/>
            <person name="Martin F."/>
            <person name="Silar P."/>
            <person name="Natvig D.O."/>
            <person name="Lalanne C."/>
            <person name="Gautier V."/>
            <person name="Ament-Velasquez S.L."/>
            <person name="Kruys A."/>
            <person name="Hutchinson M.I."/>
            <person name="Powell A.J."/>
            <person name="Barry K."/>
            <person name="Miller A.N."/>
            <person name="Grigoriev I.V."/>
            <person name="Debuchy R."/>
            <person name="Gladieux P."/>
            <person name="Hiltunen Thoren M."/>
            <person name="Johannesson H."/>
        </authorList>
    </citation>
    <scope>NUCLEOTIDE SEQUENCE</scope>
    <source>
        <strain evidence="2">PSN309</strain>
    </source>
</reference>
<evidence type="ECO:0000313" key="3">
    <source>
        <dbReference type="Proteomes" id="UP001302126"/>
    </source>
</evidence>
<gene>
    <name evidence="2" type="ORF">QBC35DRAFT_394247</name>
</gene>
<evidence type="ECO:0000256" key="1">
    <source>
        <dbReference type="SAM" id="MobiDB-lite"/>
    </source>
</evidence>
<sequence length="679" mass="77597">MEHFWDGFINGTIAPWRHRDYIRAAWISLLGENAVDDDKQVSLLEKASRFANRLHNFKQRHSQFQLEPESRTLTVFWLYQVNLACTKVFGTEWDRKQSQDSEFLKLLTECPELLNEKLPEQYYTADLLVLDCSHRFWMLPNLKSLEESPTAPKPIFGFGNKPSTKPFDQERYLRFALAVVQRSLRPRETRRRSWFIDLAFGALQRIMTRHRSKDPKRVPFSETQAYFYIQLAHAALSKFLTTGKPSMIHQMTYPTFKQFFNIDPSREWQKYYTPQTWDSLQARGKFLPPDLKPLPTTIDPPEETLSNAIENLTKSPRDAVTAFHRLALIPELPAQEILDFHQAIFLSDLKSISLPISPSSDLHKSHAHLLKYIHTNVLTPGDTATIPPRATQFFHLTKNSSLSLQHHNFWLNYALHRTPGITLAFPGLFSHVVPPSPSENKDFFPPWPTPLWAGGTKSSCTDDEGVWHRFHNCPCHASEEMPNTIGPNAVEYPYSYPYEHPPQLTHGCLCHQGEEVDQERFAALCAQAYNEREDYTKQRNGDRTPANRGSGGRPRNDVEALEGWVRRHPELAYEGLIDWWLQEGGGDENEMNGEEVGRIKDGRFLILVKPPGDTETVGGRGQEEGGEQTPGRVEGNGEGDEERDIADVKTLAGDGESVLVGRDEDEWEMMSDAGTLCKS</sequence>
<accession>A0AAN6WL48</accession>
<name>A0AAN6WL48_9PEZI</name>